<evidence type="ECO:0008006" key="10">
    <source>
        <dbReference type="Google" id="ProtNLM"/>
    </source>
</evidence>
<evidence type="ECO:0000259" key="7">
    <source>
        <dbReference type="PROSITE" id="PS51050"/>
    </source>
</evidence>
<dbReference type="GO" id="GO:0006355">
    <property type="term" value="P:regulation of DNA-templated transcription"/>
    <property type="evidence" value="ECO:0007669"/>
    <property type="project" value="TreeGrafter"/>
</dbReference>
<dbReference type="InterPro" id="IPR047171">
    <property type="entry name" value="BAZ1A"/>
</dbReference>
<protein>
    <recommendedName>
        <fullName evidence="10">PHD-type domain-containing protein</fullName>
    </recommendedName>
</protein>
<dbReference type="AlphaFoldDB" id="A0A2G5DJR4"/>
<dbReference type="FunFam" id="3.30.40.100:FF:000005">
    <property type="entry name" value="uncharacterized protein LOC106759733 isoform X4"/>
    <property type="match status" value="1"/>
</dbReference>
<dbReference type="GO" id="GO:0000228">
    <property type="term" value="C:nuclear chromosome"/>
    <property type="evidence" value="ECO:0007669"/>
    <property type="project" value="TreeGrafter"/>
</dbReference>
<feature type="domain" description="PHD-type" evidence="6">
    <location>
        <begin position="277"/>
        <end position="327"/>
    </location>
</feature>
<dbReference type="InterPro" id="IPR011124">
    <property type="entry name" value="Znf_CW"/>
</dbReference>
<evidence type="ECO:0000256" key="2">
    <source>
        <dbReference type="ARBA" id="ARBA00022771"/>
    </source>
</evidence>
<evidence type="ECO:0000256" key="5">
    <source>
        <dbReference type="SAM" id="MobiDB-lite"/>
    </source>
</evidence>
<dbReference type="InParanoid" id="A0A2G5DJR4"/>
<dbReference type="SMART" id="SM00249">
    <property type="entry name" value="PHD"/>
    <property type="match status" value="1"/>
</dbReference>
<sequence length="533" mass="58883">MPIQSSLPISVEEAISFVSDDRKQQLLCDWIPISTTRTKDNTADSSPLDHTPSSYKVSSISNMCASSPNLVYKRRKLQRNSVALLSPQGTSATKRDAECLSNLSSKACSVGQMKSKADSAGVSGVSTDIFHGDLVCNGSASTCDHIYHHNLDDVSCTKIKKAKDMENVSRPESSDGYSGQEEQQLAQFCRSASECCNGNESFSSSKSNMELGSASVKTDMDDSGECSSSDFLLGGNITEKERCISILKSHGLLERFSPIKSRDSVDCLGINGDDKCSQLCKICGHMENSINMLICDNCEDAFHVSCCNPKIKRIPVNEWYCHPCTRKKHKFSGSATEKPLMIMGEGSESRNRSSKRGLSLIESMLKDSEPYRTDVRIGKGFQADVPEWSGPISEEYDCFGEPLEIDPTEYDSLWEQNTNRLSKPTVGNWLQCREVLDDGTGEDDAGTICGKWRRAPLFEVQTGKWDCSCAVLWDPIHADCAVPQELETDQVLMHLKYIQLLRPRLASNKRKQSSPKNNTEDVRTVTSKQGSDT</sequence>
<dbReference type="PROSITE" id="PS50016">
    <property type="entry name" value="ZF_PHD_2"/>
    <property type="match status" value="1"/>
</dbReference>
<evidence type="ECO:0000259" key="6">
    <source>
        <dbReference type="PROSITE" id="PS50016"/>
    </source>
</evidence>
<name>A0A2G5DJR4_AQUCA</name>
<dbReference type="PROSITE" id="PS51050">
    <property type="entry name" value="ZF_CW"/>
    <property type="match status" value="1"/>
</dbReference>
<dbReference type="PANTHER" id="PTHR46510">
    <property type="entry name" value="BROMODOMAIN ADJACENT TO ZINC FINGER DOMAIN PROTEIN 1A"/>
    <property type="match status" value="1"/>
</dbReference>
<dbReference type="Pfam" id="PF00628">
    <property type="entry name" value="PHD"/>
    <property type="match status" value="1"/>
</dbReference>
<dbReference type="Gene3D" id="3.30.40.10">
    <property type="entry name" value="Zinc/RING finger domain, C3HC4 (zinc finger)"/>
    <property type="match status" value="1"/>
</dbReference>
<feature type="compositionally biased region" description="Polar residues" evidence="5">
    <location>
        <begin position="524"/>
        <end position="533"/>
    </location>
</feature>
<dbReference type="Gene3D" id="3.30.40.100">
    <property type="match status" value="1"/>
</dbReference>
<dbReference type="GO" id="GO:0045740">
    <property type="term" value="P:positive regulation of DNA replication"/>
    <property type="evidence" value="ECO:0007669"/>
    <property type="project" value="TreeGrafter"/>
</dbReference>
<accession>A0A2G5DJR4</accession>
<dbReference type="GO" id="GO:0031445">
    <property type="term" value="P:regulation of heterochromatin formation"/>
    <property type="evidence" value="ECO:0007669"/>
    <property type="project" value="TreeGrafter"/>
</dbReference>
<dbReference type="PANTHER" id="PTHR46510:SF1">
    <property type="entry name" value="BROMODOMAIN ADJACENT TO ZINC FINGER DOMAIN PROTEIN 1A"/>
    <property type="match status" value="1"/>
</dbReference>
<dbReference type="PROSITE" id="PS01359">
    <property type="entry name" value="ZF_PHD_1"/>
    <property type="match status" value="1"/>
</dbReference>
<dbReference type="Proteomes" id="UP000230069">
    <property type="component" value="Unassembled WGS sequence"/>
</dbReference>
<dbReference type="SUPFAM" id="SSF57903">
    <property type="entry name" value="FYVE/PHD zinc finger"/>
    <property type="match status" value="1"/>
</dbReference>
<dbReference type="GO" id="GO:0003677">
    <property type="term" value="F:DNA binding"/>
    <property type="evidence" value="ECO:0007669"/>
    <property type="project" value="TreeGrafter"/>
</dbReference>
<dbReference type="OrthoDB" id="787137at2759"/>
<keyword evidence="9" id="KW-1185">Reference proteome</keyword>
<proteinExistence type="predicted"/>
<evidence type="ECO:0000313" key="8">
    <source>
        <dbReference type="EMBL" id="PIA43769.1"/>
    </source>
</evidence>
<keyword evidence="3" id="KW-0862">Zinc</keyword>
<reference evidence="8 9" key="1">
    <citation type="submission" date="2017-09" db="EMBL/GenBank/DDBJ databases">
        <title>WGS assembly of Aquilegia coerulea Goldsmith.</title>
        <authorList>
            <person name="Hodges S."/>
            <person name="Kramer E."/>
            <person name="Nordborg M."/>
            <person name="Tomkins J."/>
            <person name="Borevitz J."/>
            <person name="Derieg N."/>
            <person name="Yan J."/>
            <person name="Mihaltcheva S."/>
            <person name="Hayes R.D."/>
            <person name="Rokhsar D."/>
        </authorList>
    </citation>
    <scope>NUCLEOTIDE SEQUENCE [LARGE SCALE GENOMIC DNA]</scope>
    <source>
        <strain evidence="9">cv. Goldsmith</strain>
    </source>
</reference>
<dbReference type="InterPro" id="IPR019786">
    <property type="entry name" value="Zinc_finger_PHD-type_CS"/>
</dbReference>
<dbReference type="InterPro" id="IPR001965">
    <property type="entry name" value="Znf_PHD"/>
</dbReference>
<feature type="domain" description="CW-type" evidence="7">
    <location>
        <begin position="423"/>
        <end position="488"/>
    </location>
</feature>
<evidence type="ECO:0000256" key="3">
    <source>
        <dbReference type="ARBA" id="ARBA00022833"/>
    </source>
</evidence>
<dbReference type="GO" id="GO:0006338">
    <property type="term" value="P:chromatin remodeling"/>
    <property type="evidence" value="ECO:0007669"/>
    <property type="project" value="InterPro"/>
</dbReference>
<dbReference type="GO" id="GO:0008623">
    <property type="term" value="C:CHRAC"/>
    <property type="evidence" value="ECO:0007669"/>
    <property type="project" value="TreeGrafter"/>
</dbReference>
<evidence type="ECO:0000256" key="1">
    <source>
        <dbReference type="ARBA" id="ARBA00022723"/>
    </source>
</evidence>
<dbReference type="EMBL" id="KZ305035">
    <property type="protein sequence ID" value="PIA43769.1"/>
    <property type="molecule type" value="Genomic_DNA"/>
</dbReference>
<dbReference type="GO" id="GO:0008270">
    <property type="term" value="F:zinc ion binding"/>
    <property type="evidence" value="ECO:0007669"/>
    <property type="project" value="UniProtKB-KW"/>
</dbReference>
<evidence type="ECO:0000256" key="4">
    <source>
        <dbReference type="PROSITE-ProRule" id="PRU00146"/>
    </source>
</evidence>
<dbReference type="InterPro" id="IPR019787">
    <property type="entry name" value="Znf_PHD-finger"/>
</dbReference>
<organism evidence="8 9">
    <name type="scientific">Aquilegia coerulea</name>
    <name type="common">Rocky mountain columbine</name>
    <dbReference type="NCBI Taxonomy" id="218851"/>
    <lineage>
        <taxon>Eukaryota</taxon>
        <taxon>Viridiplantae</taxon>
        <taxon>Streptophyta</taxon>
        <taxon>Embryophyta</taxon>
        <taxon>Tracheophyta</taxon>
        <taxon>Spermatophyta</taxon>
        <taxon>Magnoliopsida</taxon>
        <taxon>Ranunculales</taxon>
        <taxon>Ranunculaceae</taxon>
        <taxon>Thalictroideae</taxon>
        <taxon>Aquilegia</taxon>
    </lineage>
</organism>
<dbReference type="InterPro" id="IPR011011">
    <property type="entry name" value="Znf_FYVE_PHD"/>
</dbReference>
<keyword evidence="1" id="KW-0479">Metal-binding</keyword>
<gene>
    <name evidence="8" type="ORF">AQUCO_01800076v1</name>
</gene>
<evidence type="ECO:0000313" key="9">
    <source>
        <dbReference type="Proteomes" id="UP000230069"/>
    </source>
</evidence>
<dbReference type="InterPro" id="IPR013083">
    <property type="entry name" value="Znf_RING/FYVE/PHD"/>
</dbReference>
<feature type="region of interest" description="Disordered" evidence="5">
    <location>
        <begin position="507"/>
        <end position="533"/>
    </location>
</feature>
<keyword evidence="2 4" id="KW-0863">Zinc-finger</keyword>